<dbReference type="GO" id="GO:0006508">
    <property type="term" value="P:proteolysis"/>
    <property type="evidence" value="ECO:0007669"/>
    <property type="project" value="UniProtKB-KW"/>
</dbReference>
<dbReference type="Gene3D" id="3.40.50.1820">
    <property type="entry name" value="alpha/beta hydrolase"/>
    <property type="match status" value="1"/>
</dbReference>
<reference evidence="6" key="1">
    <citation type="submission" date="2021-09" db="EMBL/GenBank/DDBJ databases">
        <authorList>
            <consortium name="AG Swart"/>
            <person name="Singh M."/>
            <person name="Singh A."/>
            <person name="Seah K."/>
            <person name="Emmerich C."/>
        </authorList>
    </citation>
    <scope>NUCLEOTIDE SEQUENCE</scope>
    <source>
        <strain evidence="6">ATCC30299</strain>
    </source>
</reference>
<keyword evidence="3 5" id="KW-0645">Protease</keyword>
<dbReference type="PANTHER" id="PTHR11802">
    <property type="entry name" value="SERINE PROTEASE FAMILY S10 SERINE CARBOXYPEPTIDASE"/>
    <property type="match status" value="1"/>
</dbReference>
<dbReference type="SUPFAM" id="SSF53474">
    <property type="entry name" value="alpha/beta-Hydrolases"/>
    <property type="match status" value="1"/>
</dbReference>
<keyword evidence="4 5" id="KW-0378">Hydrolase</keyword>
<keyword evidence="2 5" id="KW-0121">Carboxypeptidase</keyword>
<comment type="caution">
    <text evidence="6">The sequence shown here is derived from an EMBL/GenBank/DDBJ whole genome shotgun (WGS) entry which is preliminary data.</text>
</comment>
<dbReference type="GO" id="GO:0031647">
    <property type="term" value="P:regulation of protein stability"/>
    <property type="evidence" value="ECO:0007669"/>
    <property type="project" value="UniProtKB-ARBA"/>
</dbReference>
<dbReference type="InterPro" id="IPR001563">
    <property type="entry name" value="Peptidase_S10"/>
</dbReference>
<dbReference type="EMBL" id="CAJZBQ010000033">
    <property type="protein sequence ID" value="CAG9322917.1"/>
    <property type="molecule type" value="Genomic_DNA"/>
</dbReference>
<organism evidence="6 7">
    <name type="scientific">Blepharisma stoltei</name>
    <dbReference type="NCBI Taxonomy" id="1481888"/>
    <lineage>
        <taxon>Eukaryota</taxon>
        <taxon>Sar</taxon>
        <taxon>Alveolata</taxon>
        <taxon>Ciliophora</taxon>
        <taxon>Postciliodesmatophora</taxon>
        <taxon>Heterotrichea</taxon>
        <taxon>Heterotrichida</taxon>
        <taxon>Blepharismidae</taxon>
        <taxon>Blepharisma</taxon>
    </lineage>
</organism>
<dbReference type="AlphaFoldDB" id="A0AAU9JCI3"/>
<dbReference type="PRINTS" id="PR00724">
    <property type="entry name" value="CRBOXYPTASEC"/>
</dbReference>
<proteinExistence type="inferred from homology"/>
<dbReference type="InterPro" id="IPR029058">
    <property type="entry name" value="AB_hydrolase_fold"/>
</dbReference>
<evidence type="ECO:0000313" key="7">
    <source>
        <dbReference type="Proteomes" id="UP001162131"/>
    </source>
</evidence>
<dbReference type="PROSITE" id="PS00131">
    <property type="entry name" value="CARBOXYPEPT_SER_SER"/>
    <property type="match status" value="1"/>
</dbReference>
<dbReference type="Proteomes" id="UP001162131">
    <property type="component" value="Unassembled WGS sequence"/>
</dbReference>
<evidence type="ECO:0000313" key="6">
    <source>
        <dbReference type="EMBL" id="CAG9322917.1"/>
    </source>
</evidence>
<dbReference type="PANTHER" id="PTHR11802:SF201">
    <property type="entry name" value="CARBOXYPEPTIDASE"/>
    <property type="match status" value="1"/>
</dbReference>
<evidence type="ECO:0000256" key="2">
    <source>
        <dbReference type="ARBA" id="ARBA00022645"/>
    </source>
</evidence>
<dbReference type="GO" id="GO:0004185">
    <property type="term" value="F:serine-type carboxypeptidase activity"/>
    <property type="evidence" value="ECO:0007669"/>
    <property type="project" value="UniProtKB-UniRule"/>
</dbReference>
<gene>
    <name evidence="6" type="ORF">BSTOLATCC_MIC32823</name>
</gene>
<dbReference type="GO" id="GO:1904715">
    <property type="term" value="P:negative regulation of chaperone-mediated autophagy"/>
    <property type="evidence" value="ECO:0007669"/>
    <property type="project" value="UniProtKB-ARBA"/>
</dbReference>
<dbReference type="InterPro" id="IPR018202">
    <property type="entry name" value="Ser_caboxypep_ser_AS"/>
</dbReference>
<evidence type="ECO:0000256" key="4">
    <source>
        <dbReference type="ARBA" id="ARBA00022801"/>
    </source>
</evidence>
<dbReference type="EC" id="3.4.16.-" evidence="5"/>
<name>A0AAU9JCI3_9CILI</name>
<dbReference type="FunFam" id="3.40.50.1820:FF:000335">
    <property type="entry name" value="Carboxypeptidase"/>
    <property type="match status" value="1"/>
</dbReference>
<protein>
    <recommendedName>
        <fullName evidence="5">Carboxypeptidase</fullName>
        <ecNumber evidence="5">3.4.16.-</ecNumber>
    </recommendedName>
</protein>
<comment type="similarity">
    <text evidence="1 5">Belongs to the peptidase S10 family.</text>
</comment>
<sequence>MWVLLILVETVLGAPLADLVKNRPGLPPDSPPNFDTYSGYLDIPNSNGKSLHYVLVESQNNPATDPLLLWLNGGPGCSSLDGFAYEHGPYVFPDEGTTLFKNQWSWNTNASVLYLESPAGVGFSILGDPSNNSTDDEIAAHDNLLAIVQFFRKFPEYRNHEFYISGESYAGMYLPYLAYNILMYNNYSPHNINLKGMIIGGPATDFTYDFTPALMKLLWTHALIDYNWYYKLVNDCDNFNEWDGEACGNDTNYIQTELLSNLNYYNIYGPCIYQNDTRAQKDNNIFLRAALDSMASPGIIPPCAAWEGAYDYFLNDTVRKAFNIPANVQPWTFCIFLDYISDYQHGSVFLYPFLIRSSLRIWIYSGDADGSTPFIGTREWITGLNLNVKQPYTSWYVDDQVAGFYTEYEGLTWVLVKGGGHMVPQWKRPQAWHIINSFLSGVSL</sequence>
<evidence type="ECO:0000256" key="1">
    <source>
        <dbReference type="ARBA" id="ARBA00009431"/>
    </source>
</evidence>
<evidence type="ECO:0000256" key="5">
    <source>
        <dbReference type="RuleBase" id="RU361156"/>
    </source>
</evidence>
<evidence type="ECO:0000256" key="3">
    <source>
        <dbReference type="ARBA" id="ARBA00022670"/>
    </source>
</evidence>
<dbReference type="Pfam" id="PF00450">
    <property type="entry name" value="Peptidase_S10"/>
    <property type="match status" value="1"/>
</dbReference>
<keyword evidence="7" id="KW-1185">Reference proteome</keyword>
<accession>A0AAU9JCI3</accession>